<dbReference type="GO" id="GO:0004806">
    <property type="term" value="F:triacylglycerol lipase activity"/>
    <property type="evidence" value="ECO:0007669"/>
    <property type="project" value="UniProtKB-EC"/>
</dbReference>
<comment type="catalytic activity">
    <reaction evidence="28">
        <text>1,2-di-(9Z-octadecenoyl)-sn-glycero-3-phosphocholine + H2O = 1-(9Z-octadecenoyl)-sn-glycero-3-phosphocholine + (9Z)-octadecenoate + H(+)</text>
        <dbReference type="Rhea" id="RHEA:40923"/>
        <dbReference type="ChEBI" id="CHEBI:15377"/>
        <dbReference type="ChEBI" id="CHEBI:15378"/>
        <dbReference type="ChEBI" id="CHEBI:28610"/>
        <dbReference type="ChEBI" id="CHEBI:30823"/>
        <dbReference type="ChEBI" id="CHEBI:74669"/>
    </reaction>
    <physiologicalReaction direction="left-to-right" evidence="28">
        <dbReference type="Rhea" id="RHEA:40924"/>
    </physiologicalReaction>
</comment>
<comment type="catalytic activity">
    <reaction evidence="34">
        <text>1-hexadecanoyl-2-(9Z-octadecenoyl)-sn-glycero-3-phosphoethanolamine + H2O = 1-hexadecanoyl-sn-glycero-3-phosphoethanolamine + (9Z)-octadecenoate + H(+)</text>
        <dbReference type="Rhea" id="RHEA:40911"/>
        <dbReference type="ChEBI" id="CHEBI:15377"/>
        <dbReference type="ChEBI" id="CHEBI:15378"/>
        <dbReference type="ChEBI" id="CHEBI:30823"/>
        <dbReference type="ChEBI" id="CHEBI:73004"/>
        <dbReference type="ChEBI" id="CHEBI:73007"/>
    </reaction>
    <physiologicalReaction direction="left-to-right" evidence="34">
        <dbReference type="Rhea" id="RHEA:40912"/>
    </physiologicalReaction>
</comment>
<comment type="similarity">
    <text evidence="2">Belongs to the 'GDSL' lipolytic enzyme family. Phospholipase B1 subfamily.</text>
</comment>
<dbReference type="InterPro" id="IPR001087">
    <property type="entry name" value="GDSL"/>
</dbReference>
<evidence type="ECO:0000256" key="19">
    <source>
        <dbReference type="ARBA" id="ARBA00033022"/>
    </source>
</evidence>
<comment type="catalytic activity">
    <reaction evidence="29">
        <text>1,2-dihexadecanoyl-sn-glycero-3-phosphocholine + H2O = 1-hexadecanoyl-sn-glycero-3-phosphocholine + hexadecanoate + H(+)</text>
        <dbReference type="Rhea" id="RHEA:41223"/>
        <dbReference type="ChEBI" id="CHEBI:7896"/>
        <dbReference type="ChEBI" id="CHEBI:15377"/>
        <dbReference type="ChEBI" id="CHEBI:15378"/>
        <dbReference type="ChEBI" id="CHEBI:72998"/>
        <dbReference type="ChEBI" id="CHEBI:72999"/>
    </reaction>
    <physiologicalReaction direction="left-to-right" evidence="29">
        <dbReference type="Rhea" id="RHEA:41224"/>
    </physiologicalReaction>
</comment>
<evidence type="ECO:0000256" key="9">
    <source>
        <dbReference type="ARBA" id="ARBA00022989"/>
    </source>
</evidence>
<evidence type="ECO:0000256" key="16">
    <source>
        <dbReference type="ARBA" id="ARBA00029723"/>
    </source>
</evidence>
<evidence type="ECO:0000256" key="10">
    <source>
        <dbReference type="ARBA" id="ARBA00023098"/>
    </source>
</evidence>
<evidence type="ECO:0000256" key="38">
    <source>
        <dbReference type="ARBA" id="ARBA00048872"/>
    </source>
</evidence>
<evidence type="ECO:0000256" key="41">
    <source>
        <dbReference type="ARBA" id="ARBA00049372"/>
    </source>
</evidence>
<evidence type="ECO:0000256" key="33">
    <source>
        <dbReference type="ARBA" id="ARBA00048454"/>
    </source>
</evidence>
<dbReference type="SUPFAM" id="SSF52266">
    <property type="entry name" value="SGNH hydrolase"/>
    <property type="match status" value="1"/>
</dbReference>
<accession>A0A232FJX5</accession>
<comment type="function">
    <text evidence="20">Calcium-independent membrane-associated phospholipase that catalyzes complete diacylation of phospholipids by hydrolyzing both sn-1 and sn-2 fatty acyl chains attached to the glycerol backbone (phospholipase B activity). Has dual phospholipase and lysophospholipase activities toward diacylphospholipids. Preferentially cleaves sn-2 ester bonds over sn-1 bonds. Acts as a lipase toward glycerolipid substrates. Hydrolyzes fatty acyl chains of diacylglycerols with preference for the sn-2 position and of triacylglycerols with not positional selectivity. May also hydrolyze long chain retinyl esters such as retinyl palmitate. May contribute to digestion of dietary phospholipids, glycerolipids and retinoids, facilitating lipid absorption at the brush border.</text>
</comment>
<comment type="catalytic activity">
    <reaction evidence="23">
        <text>1-(9Z-octadecenoyl)-glycerol + H2O = glycerol + (9Z)-octadecenoate + H(+)</text>
        <dbReference type="Rhea" id="RHEA:38487"/>
        <dbReference type="ChEBI" id="CHEBI:15377"/>
        <dbReference type="ChEBI" id="CHEBI:15378"/>
        <dbReference type="ChEBI" id="CHEBI:17754"/>
        <dbReference type="ChEBI" id="CHEBI:30823"/>
        <dbReference type="ChEBI" id="CHEBI:75342"/>
    </reaction>
    <physiologicalReaction direction="left-to-right" evidence="23">
        <dbReference type="Rhea" id="RHEA:38488"/>
    </physiologicalReaction>
</comment>
<dbReference type="Proteomes" id="UP000215335">
    <property type="component" value="Unassembled WGS sequence"/>
</dbReference>
<evidence type="ECO:0000256" key="6">
    <source>
        <dbReference type="ARBA" id="ARBA00022729"/>
    </source>
</evidence>
<evidence type="ECO:0000256" key="17">
    <source>
        <dbReference type="ARBA" id="ARBA00031182"/>
    </source>
</evidence>
<comment type="catalytic activity">
    <reaction evidence="33">
        <text>a 1-acyl-sn-glycero-3-phosphocholine + H2O = sn-glycerol 3-phosphocholine + a fatty acid + H(+)</text>
        <dbReference type="Rhea" id="RHEA:15177"/>
        <dbReference type="ChEBI" id="CHEBI:15377"/>
        <dbReference type="ChEBI" id="CHEBI:15378"/>
        <dbReference type="ChEBI" id="CHEBI:16870"/>
        <dbReference type="ChEBI" id="CHEBI:28868"/>
        <dbReference type="ChEBI" id="CHEBI:58168"/>
        <dbReference type="EC" id="3.1.1.5"/>
    </reaction>
    <physiologicalReaction direction="left-to-right" evidence="33">
        <dbReference type="Rhea" id="RHEA:15178"/>
    </physiologicalReaction>
</comment>
<evidence type="ECO:0000256" key="36">
    <source>
        <dbReference type="ARBA" id="ARBA00048699"/>
    </source>
</evidence>
<evidence type="ECO:0000256" key="35">
    <source>
        <dbReference type="ARBA" id="ARBA00048656"/>
    </source>
</evidence>
<evidence type="ECO:0000313" key="45">
    <source>
        <dbReference type="Proteomes" id="UP000215335"/>
    </source>
</evidence>
<comment type="catalytic activity">
    <reaction evidence="13">
        <text>a triacylglycerol + H2O = a diacylglycerol + a fatty acid + H(+)</text>
        <dbReference type="Rhea" id="RHEA:12044"/>
        <dbReference type="ChEBI" id="CHEBI:15377"/>
        <dbReference type="ChEBI" id="CHEBI:15378"/>
        <dbReference type="ChEBI" id="CHEBI:17855"/>
        <dbReference type="ChEBI" id="CHEBI:18035"/>
        <dbReference type="ChEBI" id="CHEBI:28868"/>
        <dbReference type="EC" id="3.1.1.3"/>
    </reaction>
    <physiologicalReaction direction="left-to-right" evidence="13">
        <dbReference type="Rhea" id="RHEA:12045"/>
    </physiologicalReaction>
</comment>
<comment type="subcellular location">
    <subcellularLocation>
        <location evidence="1">Apical cell membrane</location>
        <topology evidence="1">Single-pass type I membrane protein</topology>
    </subcellularLocation>
</comment>
<evidence type="ECO:0000313" key="44">
    <source>
        <dbReference type="EMBL" id="OXU30799.1"/>
    </source>
</evidence>
<keyword evidence="12" id="KW-0325">Glycoprotein</keyword>
<reference evidence="44 45" key="1">
    <citation type="journal article" date="2017" name="Curr. Biol.">
        <title>The Evolution of Venom by Co-option of Single-Copy Genes.</title>
        <authorList>
            <person name="Martinson E.O."/>
            <person name="Mrinalini"/>
            <person name="Kelkar Y.D."/>
            <person name="Chang C.H."/>
            <person name="Werren J.H."/>
        </authorList>
    </citation>
    <scope>NUCLEOTIDE SEQUENCE [LARGE SCALE GENOMIC DNA]</scope>
    <source>
        <strain evidence="44 45">Alberta</strain>
        <tissue evidence="44">Whole body</tissue>
    </source>
</reference>
<comment type="catalytic activity">
    <reaction evidence="14">
        <text>1-hexadecanoyl-2-(9Z,12Z-octadecadienoyl)-sn-glycero-3-phosphocholine + H2O = (9Z,12Z)-octadecadienoate + 1-hexadecanoyl-sn-glycero-3-phosphocholine + H(+)</text>
        <dbReference type="Rhea" id="RHEA:40811"/>
        <dbReference type="ChEBI" id="CHEBI:15377"/>
        <dbReference type="ChEBI" id="CHEBI:15378"/>
        <dbReference type="ChEBI" id="CHEBI:30245"/>
        <dbReference type="ChEBI" id="CHEBI:72998"/>
        <dbReference type="ChEBI" id="CHEBI:73002"/>
    </reaction>
    <physiologicalReaction direction="left-to-right" evidence="14">
        <dbReference type="Rhea" id="RHEA:40812"/>
    </physiologicalReaction>
</comment>
<keyword evidence="7" id="KW-0677">Repeat</keyword>
<evidence type="ECO:0000256" key="15">
    <source>
        <dbReference type="ARBA" id="ARBA00023422"/>
    </source>
</evidence>
<dbReference type="InterPro" id="IPR035547">
    <property type="entry name" value="Phospholipase_B"/>
</dbReference>
<comment type="catalytic activity">
    <reaction evidence="32">
        <text>1,2,3-tri-(9Z-octadecenoyl)-glycerol + H2O = di-(9Z)-octadecenoylglycerol + (9Z)-octadecenoate + H(+)</text>
        <dbReference type="Rhea" id="RHEA:38575"/>
        <dbReference type="ChEBI" id="CHEBI:15377"/>
        <dbReference type="ChEBI" id="CHEBI:15378"/>
        <dbReference type="ChEBI" id="CHEBI:30823"/>
        <dbReference type="ChEBI" id="CHEBI:53753"/>
        <dbReference type="ChEBI" id="CHEBI:75945"/>
    </reaction>
    <physiologicalReaction direction="left-to-right" evidence="32">
        <dbReference type="Rhea" id="RHEA:38576"/>
    </physiologicalReaction>
</comment>
<evidence type="ECO:0000256" key="5">
    <source>
        <dbReference type="ARBA" id="ARBA00022692"/>
    </source>
</evidence>
<evidence type="ECO:0000256" key="1">
    <source>
        <dbReference type="ARBA" id="ARBA00004247"/>
    </source>
</evidence>
<comment type="catalytic activity">
    <reaction evidence="25">
        <text>2,3-di-(9Z)-octadecenoyl-sn-glycerol + H2O = 3-(9Z-octadecenoyl)-sn-glycerol + (9Z)-octadecenoate + H(+)</text>
        <dbReference type="Rhea" id="RHEA:42604"/>
        <dbReference type="ChEBI" id="CHEBI:15377"/>
        <dbReference type="ChEBI" id="CHEBI:15378"/>
        <dbReference type="ChEBI" id="CHEBI:30823"/>
        <dbReference type="ChEBI" id="CHEBI:75824"/>
        <dbReference type="ChEBI" id="CHEBI:75938"/>
    </reaction>
    <physiologicalReaction direction="left-to-right" evidence="25">
        <dbReference type="Rhea" id="RHEA:42605"/>
    </physiologicalReaction>
</comment>
<keyword evidence="11 43" id="KW-0472">Membrane</keyword>
<dbReference type="EMBL" id="NNAY01000117">
    <property type="protein sequence ID" value="OXU30799.1"/>
    <property type="molecule type" value="Genomic_DNA"/>
</dbReference>
<comment type="caution">
    <text evidence="44">The sequence shown here is derived from an EMBL/GenBank/DDBJ whole genome shotgun (WGS) entry which is preliminary data.</text>
</comment>
<evidence type="ECO:0000256" key="3">
    <source>
        <dbReference type="ARBA" id="ARBA00015133"/>
    </source>
</evidence>
<evidence type="ECO:0000256" key="13">
    <source>
        <dbReference type="ARBA" id="ARBA00023369"/>
    </source>
</evidence>
<comment type="catalytic activity">
    <reaction evidence="42">
        <text>2-(9Z-octadecenoyl)-glycerol + H2O = glycerol + (9Z)-octadecenoate + H(+)</text>
        <dbReference type="Rhea" id="RHEA:38491"/>
        <dbReference type="ChEBI" id="CHEBI:15377"/>
        <dbReference type="ChEBI" id="CHEBI:15378"/>
        <dbReference type="ChEBI" id="CHEBI:17754"/>
        <dbReference type="ChEBI" id="CHEBI:30823"/>
        <dbReference type="ChEBI" id="CHEBI:73990"/>
    </reaction>
    <physiologicalReaction direction="left-to-right" evidence="42">
        <dbReference type="Rhea" id="RHEA:38492"/>
    </physiologicalReaction>
</comment>
<dbReference type="PANTHER" id="PTHR21325">
    <property type="entry name" value="PHOSPHOLIPASE B, PLB1"/>
    <property type="match status" value="1"/>
</dbReference>
<comment type="catalytic activity">
    <reaction evidence="38">
        <text>1-O-hexadecyl-2-(9Z)-octadecenoyl-sn-glycero-3-phosphocholine + H2O = 1-O-hexadecyl-sn-glycero-3-phosphocholine + (9Z)-octadecenoate + H(+)</text>
        <dbReference type="Rhea" id="RHEA:40915"/>
        <dbReference type="ChEBI" id="CHEBI:15377"/>
        <dbReference type="ChEBI" id="CHEBI:15378"/>
        <dbReference type="ChEBI" id="CHEBI:30823"/>
        <dbReference type="ChEBI" id="CHEBI:34112"/>
        <dbReference type="ChEBI" id="CHEBI:64496"/>
    </reaction>
    <physiologicalReaction direction="left-to-right" evidence="38">
        <dbReference type="Rhea" id="RHEA:40916"/>
    </physiologicalReaction>
</comment>
<comment type="catalytic activity">
    <reaction evidence="21">
        <text>1-hexadecanoyl-2-(9Z)-octadecenoyl-3-octadecanoyl-sn-glycerol + H2O = 2-(9Z-octadecenoyl)-3-octadecanoyl-sn-glycerol + hexadecanoate + H(+)</text>
        <dbReference type="Rhea" id="RHEA:41107"/>
        <dbReference type="ChEBI" id="CHEBI:7896"/>
        <dbReference type="ChEBI" id="CHEBI:15377"/>
        <dbReference type="ChEBI" id="CHEBI:15378"/>
        <dbReference type="ChEBI" id="CHEBI:75558"/>
        <dbReference type="ChEBI" id="CHEBI:77623"/>
    </reaction>
    <physiologicalReaction direction="left-to-right" evidence="21">
        <dbReference type="Rhea" id="RHEA:41108"/>
    </physiologicalReaction>
</comment>
<evidence type="ECO:0000256" key="31">
    <source>
        <dbReference type="ARBA" id="ARBA00048374"/>
    </source>
</evidence>
<evidence type="ECO:0000256" key="40">
    <source>
        <dbReference type="ARBA" id="ARBA00049363"/>
    </source>
</evidence>
<gene>
    <name evidence="44" type="ORF">TSAR_010495</name>
</gene>
<evidence type="ECO:0000256" key="18">
    <source>
        <dbReference type="ARBA" id="ARBA00031485"/>
    </source>
</evidence>
<dbReference type="InterPro" id="IPR038885">
    <property type="entry name" value="PLB1"/>
</dbReference>
<name>A0A232FJX5_9HYME</name>
<evidence type="ECO:0000256" key="22">
    <source>
        <dbReference type="ARBA" id="ARBA00047363"/>
    </source>
</evidence>
<comment type="catalytic activity">
    <reaction evidence="35">
        <text>1-hexadecanoyl-sn-glycero-3-phosphocholine + H2O = sn-glycerol 3-phosphocholine + hexadecanoate + H(+)</text>
        <dbReference type="Rhea" id="RHEA:40435"/>
        <dbReference type="ChEBI" id="CHEBI:7896"/>
        <dbReference type="ChEBI" id="CHEBI:15377"/>
        <dbReference type="ChEBI" id="CHEBI:15378"/>
        <dbReference type="ChEBI" id="CHEBI:16870"/>
        <dbReference type="ChEBI" id="CHEBI:72998"/>
    </reaction>
    <physiologicalReaction direction="left-to-right" evidence="35">
        <dbReference type="Rhea" id="RHEA:40436"/>
    </physiologicalReaction>
</comment>
<evidence type="ECO:0000256" key="7">
    <source>
        <dbReference type="ARBA" id="ARBA00022737"/>
    </source>
</evidence>
<keyword evidence="45" id="KW-1185">Reference proteome</keyword>
<dbReference type="OrthoDB" id="10265800at2759"/>
<evidence type="ECO:0000256" key="29">
    <source>
        <dbReference type="ARBA" id="ARBA00048227"/>
    </source>
</evidence>
<comment type="catalytic activity">
    <reaction evidence="31">
        <text>1-octadecanoyl-2-(9Z,12Z)-octadecadienoyl-sn-glycerol + H2O = 1-octadecanoyl-sn-glycerol + (9Z,12Z)-octadecadienoate + H(+)</text>
        <dbReference type="Rhea" id="RHEA:40927"/>
        <dbReference type="ChEBI" id="CHEBI:15377"/>
        <dbReference type="ChEBI" id="CHEBI:15378"/>
        <dbReference type="ChEBI" id="CHEBI:30245"/>
        <dbReference type="ChEBI" id="CHEBI:75550"/>
        <dbReference type="ChEBI" id="CHEBI:77097"/>
    </reaction>
    <physiologicalReaction direction="left-to-right" evidence="31">
        <dbReference type="Rhea" id="RHEA:40928"/>
    </physiologicalReaction>
</comment>
<evidence type="ECO:0000256" key="14">
    <source>
        <dbReference type="ARBA" id="ARBA00023408"/>
    </source>
</evidence>
<evidence type="ECO:0000256" key="43">
    <source>
        <dbReference type="SAM" id="Phobius"/>
    </source>
</evidence>
<evidence type="ECO:0000256" key="42">
    <source>
        <dbReference type="ARBA" id="ARBA00049461"/>
    </source>
</evidence>
<sequence>MRYITVGVLEMRVAGFCGWIWLAILIFGSCAMMVESQRTFLDSLANVELLRAFRKWTGEVIGRTGREPRLLRTAMNQNRTQSYYEGPFPCNTSVGGRSAEVPKSVHRLRPGDIDVIGAMGDSLTAGLGIFATSLLHLVIENRGVVASGGGQGTWREFLTLPNILKEFNPNLIGYALTDSFTFEKASQFNVAESGAISRDMPYMAQAIINRMKSDPRVNVKKHWKMITLMIGANDFCTDMCYLPEASMTLSNHKNDLLQVLRLLRDELPRTFVSIVPPPHLQLLVEITGRSSLCELTVNFECSCLFGLVYRSQRQKYYDIMTSWQRLDEEIAQYPEFQRDDFTVVVQPLTTNLTFPMSSNGLSDLTYLSTDCFHVSQKGNARTANALWNNLMQPVGQKSRNWPEIFGEFVCPTERRPYIATPKNSRN</sequence>
<evidence type="ECO:0000256" key="28">
    <source>
        <dbReference type="ARBA" id="ARBA00048058"/>
    </source>
</evidence>
<comment type="catalytic activity">
    <reaction evidence="36">
        <text>1-hexadecanoyl-2-(9Z-octadecenoyl)-sn-glycero-3-phosphocholine + H2O = 1-hexadecanoyl-sn-glycero-3-phosphocholine + (9Z)-octadecenoate + H(+)</text>
        <dbReference type="Rhea" id="RHEA:38779"/>
        <dbReference type="ChEBI" id="CHEBI:15377"/>
        <dbReference type="ChEBI" id="CHEBI:15378"/>
        <dbReference type="ChEBI" id="CHEBI:30823"/>
        <dbReference type="ChEBI" id="CHEBI:72998"/>
        <dbReference type="ChEBI" id="CHEBI:73001"/>
    </reaction>
    <physiologicalReaction direction="left-to-right" evidence="36">
        <dbReference type="Rhea" id="RHEA:38780"/>
    </physiologicalReaction>
</comment>
<evidence type="ECO:0000256" key="37">
    <source>
        <dbReference type="ARBA" id="ARBA00048869"/>
    </source>
</evidence>
<comment type="catalytic activity">
    <reaction evidence="22">
        <text>1,3-dihexadecanoyl-2-(9Z-octadecenoyl)glycerol + H2O = 1-hexadecanoyl-2-(9Z-octadecenoyl)-glycerol + hexadecanoate + H(+)</text>
        <dbReference type="Rhea" id="RHEA:40979"/>
        <dbReference type="ChEBI" id="CHEBI:7896"/>
        <dbReference type="ChEBI" id="CHEBI:15377"/>
        <dbReference type="ChEBI" id="CHEBI:15378"/>
        <dbReference type="ChEBI" id="CHEBI:75585"/>
        <dbReference type="ChEBI" id="CHEBI:75688"/>
    </reaction>
    <physiologicalReaction direction="left-to-right" evidence="22">
        <dbReference type="Rhea" id="RHEA:40980"/>
    </physiologicalReaction>
</comment>
<dbReference type="FunFam" id="3.40.50.1110:FF:000005">
    <property type="entry name" value="Phospholipase B1"/>
    <property type="match status" value="1"/>
</dbReference>
<evidence type="ECO:0000256" key="30">
    <source>
        <dbReference type="ARBA" id="ARBA00048362"/>
    </source>
</evidence>
<comment type="catalytic activity">
    <reaction evidence="15">
        <text>a 1,2-diacyl-sn-glycero-3-phosphocholine + H2O = a 1-acyl-sn-glycero-3-phosphocholine + a fatty acid + H(+)</text>
        <dbReference type="Rhea" id="RHEA:15801"/>
        <dbReference type="ChEBI" id="CHEBI:15377"/>
        <dbReference type="ChEBI" id="CHEBI:15378"/>
        <dbReference type="ChEBI" id="CHEBI:28868"/>
        <dbReference type="ChEBI" id="CHEBI:57643"/>
        <dbReference type="ChEBI" id="CHEBI:58168"/>
        <dbReference type="EC" id="3.1.1.4"/>
    </reaction>
    <physiologicalReaction direction="left-to-right" evidence="15">
        <dbReference type="Rhea" id="RHEA:15802"/>
    </physiologicalReaction>
</comment>
<dbReference type="PANTHER" id="PTHR21325:SF31">
    <property type="entry name" value="GH22081P-RELATED"/>
    <property type="match status" value="1"/>
</dbReference>
<dbReference type="AlphaFoldDB" id="A0A232FJX5"/>
<comment type="catalytic activity">
    <reaction evidence="24">
        <text>1-hexadecanoyl-2-(9Z)-octadecenoyl-3-octadecanoyl-sn-glycerol + H2O = 1-hexadecanoyl-2-(9Z-octadecenoyl)-sn-glycerol + octadecanoate + H(+)</text>
        <dbReference type="Rhea" id="RHEA:41111"/>
        <dbReference type="ChEBI" id="CHEBI:15377"/>
        <dbReference type="ChEBI" id="CHEBI:15378"/>
        <dbReference type="ChEBI" id="CHEBI:25629"/>
        <dbReference type="ChEBI" id="CHEBI:75466"/>
        <dbReference type="ChEBI" id="CHEBI:77623"/>
    </reaction>
    <physiologicalReaction direction="left-to-right" evidence="24">
        <dbReference type="Rhea" id="RHEA:41112"/>
    </physiologicalReaction>
</comment>
<keyword evidence="9 43" id="KW-1133">Transmembrane helix</keyword>
<dbReference type="GO" id="GO:0004622">
    <property type="term" value="F:phosphatidylcholine lysophospholipase activity"/>
    <property type="evidence" value="ECO:0007669"/>
    <property type="project" value="UniProtKB-EC"/>
</dbReference>
<protein>
    <recommendedName>
        <fullName evidence="3">Phospholipase B1, membrane-associated</fullName>
    </recommendedName>
    <alternativeName>
        <fullName evidence="16">Lysophospholipase</fullName>
    </alternativeName>
    <alternativeName>
        <fullName evidence="17">Phospholipase A2</fullName>
    </alternativeName>
    <alternativeName>
        <fullName evidence="19">Phospholipase B/lipase</fullName>
    </alternativeName>
    <alternativeName>
        <fullName evidence="18">Triacylglycerol lipase</fullName>
    </alternativeName>
</protein>
<evidence type="ECO:0000256" key="34">
    <source>
        <dbReference type="ARBA" id="ARBA00048613"/>
    </source>
</evidence>
<keyword evidence="5 43" id="KW-0812">Transmembrane</keyword>
<evidence type="ECO:0000256" key="4">
    <source>
        <dbReference type="ARBA" id="ARBA00022475"/>
    </source>
</evidence>
<keyword evidence="6" id="KW-0732">Signal</keyword>
<evidence type="ECO:0000256" key="25">
    <source>
        <dbReference type="ARBA" id="ARBA00048011"/>
    </source>
</evidence>
<evidence type="ECO:0000256" key="39">
    <source>
        <dbReference type="ARBA" id="ARBA00048939"/>
    </source>
</evidence>
<comment type="catalytic activity">
    <reaction evidence="37">
        <text>1,3-dihexadecanoyl-2-(9Z-octadecenoyl)glycerol + H2O = 1,3-dihexadecanoylglycerol + (9Z)-octadecenoate + H(+)</text>
        <dbReference type="Rhea" id="RHEA:40983"/>
        <dbReference type="ChEBI" id="CHEBI:15377"/>
        <dbReference type="ChEBI" id="CHEBI:15378"/>
        <dbReference type="ChEBI" id="CHEBI:30823"/>
        <dbReference type="ChEBI" id="CHEBI:75688"/>
        <dbReference type="ChEBI" id="CHEBI:77619"/>
    </reaction>
    <physiologicalReaction direction="left-to-right" evidence="37">
        <dbReference type="Rhea" id="RHEA:40984"/>
    </physiologicalReaction>
</comment>
<evidence type="ECO:0000256" key="8">
    <source>
        <dbReference type="ARBA" id="ARBA00022801"/>
    </source>
</evidence>
<comment type="catalytic activity">
    <reaction evidence="30">
        <text>1-hexadecanoyl-2-(9Z,12Z-octadecadienoyl)-sn-glycero-3-phosphocholine + H2O = 2-(9Z,12Z-octadecadienoyl)-sn-glycero-3-phosphocholine + hexadecanoate + H(+)</text>
        <dbReference type="Rhea" id="RHEA:40971"/>
        <dbReference type="ChEBI" id="CHEBI:7896"/>
        <dbReference type="ChEBI" id="CHEBI:15377"/>
        <dbReference type="ChEBI" id="CHEBI:15378"/>
        <dbReference type="ChEBI" id="CHEBI:73002"/>
        <dbReference type="ChEBI" id="CHEBI:76084"/>
    </reaction>
    <physiologicalReaction direction="left-to-right" evidence="30">
        <dbReference type="Rhea" id="RHEA:40972"/>
    </physiologicalReaction>
</comment>
<comment type="catalytic activity">
    <reaction evidence="41">
        <text>1,3-di-(9Z-octadecenoyl)-glycerol + H2O = 1-(9Z-octadecenoyl)-glycerol + (9Z)-octadecenoate + H(+)</text>
        <dbReference type="Rhea" id="RHEA:39939"/>
        <dbReference type="ChEBI" id="CHEBI:15377"/>
        <dbReference type="ChEBI" id="CHEBI:15378"/>
        <dbReference type="ChEBI" id="CHEBI:30823"/>
        <dbReference type="ChEBI" id="CHEBI:75342"/>
        <dbReference type="ChEBI" id="CHEBI:75735"/>
    </reaction>
    <physiologicalReaction direction="left-to-right" evidence="41">
        <dbReference type="Rhea" id="RHEA:39940"/>
    </physiologicalReaction>
</comment>
<dbReference type="GO" id="GO:0004623">
    <property type="term" value="F:phospholipase A2 activity"/>
    <property type="evidence" value="ECO:0007669"/>
    <property type="project" value="UniProtKB-EC"/>
</dbReference>
<dbReference type="GO" id="GO:0006644">
    <property type="term" value="P:phospholipid metabolic process"/>
    <property type="evidence" value="ECO:0007669"/>
    <property type="project" value="TreeGrafter"/>
</dbReference>
<dbReference type="PROSITE" id="PS51257">
    <property type="entry name" value="PROKAR_LIPOPROTEIN"/>
    <property type="match status" value="1"/>
</dbReference>
<dbReference type="Gene3D" id="3.40.50.1110">
    <property type="entry name" value="SGNH hydrolase"/>
    <property type="match status" value="1"/>
</dbReference>
<evidence type="ECO:0000256" key="12">
    <source>
        <dbReference type="ARBA" id="ARBA00023180"/>
    </source>
</evidence>
<keyword evidence="4" id="KW-1003">Cell membrane</keyword>
<feature type="transmembrane region" description="Helical" evidence="43">
    <location>
        <begin position="12"/>
        <end position="34"/>
    </location>
</feature>
<evidence type="ECO:0000256" key="21">
    <source>
        <dbReference type="ARBA" id="ARBA00047324"/>
    </source>
</evidence>
<comment type="catalytic activity">
    <reaction evidence="27">
        <text>a 1-O-alkyl-2-acyl-sn-glycero-3-phosphocholine + H2O = a 1-O-alkyl-sn-glycero-3-phosphocholine + a fatty acid + H(+)</text>
        <dbReference type="Rhea" id="RHEA:36231"/>
        <dbReference type="ChEBI" id="CHEBI:15377"/>
        <dbReference type="ChEBI" id="CHEBI:15378"/>
        <dbReference type="ChEBI" id="CHEBI:28868"/>
        <dbReference type="ChEBI" id="CHEBI:30909"/>
        <dbReference type="ChEBI" id="CHEBI:36702"/>
        <dbReference type="EC" id="3.1.1.4"/>
    </reaction>
    <physiologicalReaction direction="left-to-right" evidence="27">
        <dbReference type="Rhea" id="RHEA:36232"/>
    </physiologicalReaction>
</comment>
<evidence type="ECO:0000256" key="20">
    <source>
        <dbReference type="ARBA" id="ARBA00045916"/>
    </source>
</evidence>
<organism evidence="44 45">
    <name type="scientific">Trichomalopsis sarcophagae</name>
    <dbReference type="NCBI Taxonomy" id="543379"/>
    <lineage>
        <taxon>Eukaryota</taxon>
        <taxon>Metazoa</taxon>
        <taxon>Ecdysozoa</taxon>
        <taxon>Arthropoda</taxon>
        <taxon>Hexapoda</taxon>
        <taxon>Insecta</taxon>
        <taxon>Pterygota</taxon>
        <taxon>Neoptera</taxon>
        <taxon>Endopterygota</taxon>
        <taxon>Hymenoptera</taxon>
        <taxon>Apocrita</taxon>
        <taxon>Proctotrupomorpha</taxon>
        <taxon>Chalcidoidea</taxon>
        <taxon>Pteromalidae</taxon>
        <taxon>Pteromalinae</taxon>
        <taxon>Trichomalopsis</taxon>
    </lineage>
</organism>
<keyword evidence="8" id="KW-0378">Hydrolase</keyword>
<evidence type="ECO:0000256" key="32">
    <source>
        <dbReference type="ARBA" id="ARBA00048386"/>
    </source>
</evidence>
<evidence type="ECO:0000256" key="24">
    <source>
        <dbReference type="ARBA" id="ARBA00047459"/>
    </source>
</evidence>
<comment type="catalytic activity">
    <reaction evidence="26">
        <text>1-hexadecanoyl-2-(9Z-octadecenoyl)-sn-glycero-3-phospho-(1'-sn-glycerol) + H2O = 1-hexadecanoyl-sn-glycero-3-phospho-(1'-sn-glycerol) + (9Z)-octadecenoate + H(+)</text>
        <dbReference type="Rhea" id="RHEA:40919"/>
        <dbReference type="ChEBI" id="CHEBI:15377"/>
        <dbReference type="ChEBI" id="CHEBI:15378"/>
        <dbReference type="ChEBI" id="CHEBI:30823"/>
        <dbReference type="ChEBI" id="CHEBI:72841"/>
        <dbReference type="ChEBI" id="CHEBI:75158"/>
    </reaction>
    <physiologicalReaction direction="left-to-right" evidence="26">
        <dbReference type="Rhea" id="RHEA:40920"/>
    </physiologicalReaction>
</comment>
<proteinExistence type="inferred from homology"/>
<evidence type="ECO:0000256" key="23">
    <source>
        <dbReference type="ARBA" id="ARBA00047438"/>
    </source>
</evidence>
<dbReference type="Pfam" id="PF00657">
    <property type="entry name" value="Lipase_GDSL"/>
    <property type="match status" value="1"/>
</dbReference>
<comment type="catalytic activity">
    <reaction evidence="40">
        <text>1,2-dihexadecanoyl-sn-glycero-3-phosphocholine + 2 H2O = sn-glycerol 3-phosphocholine + 2 hexadecanoate + 2 H(+)</text>
        <dbReference type="Rhea" id="RHEA:40975"/>
        <dbReference type="ChEBI" id="CHEBI:7896"/>
        <dbReference type="ChEBI" id="CHEBI:15377"/>
        <dbReference type="ChEBI" id="CHEBI:15378"/>
        <dbReference type="ChEBI" id="CHEBI:16870"/>
        <dbReference type="ChEBI" id="CHEBI:72999"/>
    </reaction>
    <physiologicalReaction direction="left-to-right" evidence="40">
        <dbReference type="Rhea" id="RHEA:40976"/>
    </physiologicalReaction>
</comment>
<evidence type="ECO:0000256" key="27">
    <source>
        <dbReference type="ARBA" id="ARBA00048049"/>
    </source>
</evidence>
<evidence type="ECO:0000256" key="26">
    <source>
        <dbReference type="ARBA" id="ARBA00048015"/>
    </source>
</evidence>
<dbReference type="InterPro" id="IPR036514">
    <property type="entry name" value="SGNH_hydro_sf"/>
</dbReference>
<dbReference type="STRING" id="543379.A0A232FJX5"/>
<keyword evidence="10" id="KW-0443">Lipid metabolism</keyword>
<evidence type="ECO:0000256" key="2">
    <source>
        <dbReference type="ARBA" id="ARBA00009979"/>
    </source>
</evidence>
<dbReference type="CDD" id="cd01824">
    <property type="entry name" value="Phospholipase_B_like"/>
    <property type="match status" value="1"/>
</dbReference>
<evidence type="ECO:0000256" key="11">
    <source>
        <dbReference type="ARBA" id="ARBA00023136"/>
    </source>
</evidence>
<dbReference type="GO" id="GO:0016324">
    <property type="term" value="C:apical plasma membrane"/>
    <property type="evidence" value="ECO:0007669"/>
    <property type="project" value="UniProtKB-SubCell"/>
</dbReference>
<comment type="catalytic activity">
    <reaction evidence="39">
        <text>1-hexadecanoyl-2-(9Z)-octadecenoyl-3-octadecanoyl-sn-glycerol + H2O = 1-hexadecanoyl-3-octadecanoyl-sn-glycerol + (9Z)-octadecenoate + H(+)</text>
        <dbReference type="Rhea" id="RHEA:41103"/>
        <dbReference type="ChEBI" id="CHEBI:15377"/>
        <dbReference type="ChEBI" id="CHEBI:15378"/>
        <dbReference type="ChEBI" id="CHEBI:30823"/>
        <dbReference type="ChEBI" id="CHEBI:77623"/>
        <dbReference type="ChEBI" id="CHEBI:77624"/>
    </reaction>
    <physiologicalReaction direction="left-to-right" evidence="39">
        <dbReference type="Rhea" id="RHEA:41104"/>
    </physiologicalReaction>
</comment>